<dbReference type="Proteomes" id="UP000663823">
    <property type="component" value="Unassembled WGS sequence"/>
</dbReference>
<keyword evidence="1" id="KW-0175">Coiled coil</keyword>
<dbReference type="AlphaFoldDB" id="A0A819TA91"/>
<comment type="caution">
    <text evidence="2">The sequence shown here is derived from an EMBL/GenBank/DDBJ whole genome shotgun (WGS) entry which is preliminary data.</text>
</comment>
<organism evidence="2 3">
    <name type="scientific">Rotaria sordida</name>
    <dbReference type="NCBI Taxonomy" id="392033"/>
    <lineage>
        <taxon>Eukaryota</taxon>
        <taxon>Metazoa</taxon>
        <taxon>Spiralia</taxon>
        <taxon>Gnathifera</taxon>
        <taxon>Rotifera</taxon>
        <taxon>Eurotatoria</taxon>
        <taxon>Bdelloidea</taxon>
        <taxon>Philodinida</taxon>
        <taxon>Philodinidae</taxon>
        <taxon>Rotaria</taxon>
    </lineage>
</organism>
<evidence type="ECO:0000313" key="2">
    <source>
        <dbReference type="EMBL" id="CAF4073678.1"/>
    </source>
</evidence>
<feature type="non-terminal residue" evidence="2">
    <location>
        <position position="1"/>
    </location>
</feature>
<reference evidence="2" key="1">
    <citation type="submission" date="2021-02" db="EMBL/GenBank/DDBJ databases">
        <authorList>
            <person name="Nowell W R."/>
        </authorList>
    </citation>
    <scope>NUCLEOTIDE SEQUENCE</scope>
</reference>
<accession>A0A819TA91</accession>
<proteinExistence type="predicted"/>
<gene>
    <name evidence="2" type="ORF">OTI717_LOCUS32812</name>
</gene>
<name>A0A819TA91_9BILA</name>
<evidence type="ECO:0000256" key="1">
    <source>
        <dbReference type="SAM" id="Coils"/>
    </source>
</evidence>
<feature type="coiled-coil region" evidence="1">
    <location>
        <begin position="52"/>
        <end position="79"/>
    </location>
</feature>
<evidence type="ECO:0000313" key="3">
    <source>
        <dbReference type="Proteomes" id="UP000663823"/>
    </source>
</evidence>
<dbReference type="EMBL" id="CAJOAX010010358">
    <property type="protein sequence ID" value="CAF4073678.1"/>
    <property type="molecule type" value="Genomic_DNA"/>
</dbReference>
<sequence length="88" mass="11052">MVTRQDKWWITMSNIDIKQNRHENIQINIGEHVKEIFFEHLQGTNSYEEWRANIHRELEEDLQRQVRELLEETDRQERLSKFQRQYIR</sequence>
<protein>
    <submittedName>
        <fullName evidence="2">Uncharacterized protein</fullName>
    </submittedName>
</protein>